<evidence type="ECO:0000256" key="1">
    <source>
        <dbReference type="SAM" id="MobiDB-lite"/>
    </source>
</evidence>
<comment type="caution">
    <text evidence="2">The sequence shown here is derived from an EMBL/GenBank/DDBJ whole genome shotgun (WGS) entry which is preliminary data.</text>
</comment>
<dbReference type="AlphaFoldDB" id="A0A9D3XM13"/>
<keyword evidence="3" id="KW-1185">Reference proteome</keyword>
<evidence type="ECO:0000313" key="2">
    <source>
        <dbReference type="EMBL" id="KAH1182437.1"/>
    </source>
</evidence>
<dbReference type="Proteomes" id="UP000827986">
    <property type="component" value="Unassembled WGS sequence"/>
</dbReference>
<accession>A0A9D3XM13</accession>
<feature type="compositionally biased region" description="Low complexity" evidence="1">
    <location>
        <begin position="12"/>
        <end position="25"/>
    </location>
</feature>
<feature type="compositionally biased region" description="Polar residues" evidence="1">
    <location>
        <begin position="26"/>
        <end position="35"/>
    </location>
</feature>
<protein>
    <submittedName>
        <fullName evidence="2">Uncharacterized protein</fullName>
    </submittedName>
</protein>
<feature type="non-terminal residue" evidence="2">
    <location>
        <position position="125"/>
    </location>
</feature>
<sequence>MGRAQERGNTVRCGGSRAPRGPRAGTSQRGQQATPRSHPAQGRAGPSLPSPPWGSRSQPLYSARACSHRGARSPRTDTAHPRPGPPQGSCRGAARPGPLPPRKGAQGPSLPARREGPVTCADGPG</sequence>
<gene>
    <name evidence="2" type="ORF">KIL84_010191</name>
</gene>
<reference evidence="2" key="1">
    <citation type="submission" date="2021-09" db="EMBL/GenBank/DDBJ databases">
        <title>The genome of Mauremys mutica provides insights into the evolution of semi-aquatic lifestyle.</title>
        <authorList>
            <person name="Gong S."/>
            <person name="Gao Y."/>
        </authorList>
    </citation>
    <scope>NUCLEOTIDE SEQUENCE</scope>
    <source>
        <strain evidence="2">MM-2020</strain>
        <tissue evidence="2">Muscle</tissue>
    </source>
</reference>
<name>A0A9D3XM13_9SAUR</name>
<feature type="region of interest" description="Disordered" evidence="1">
    <location>
        <begin position="1"/>
        <end position="125"/>
    </location>
</feature>
<evidence type="ECO:0000313" key="3">
    <source>
        <dbReference type="Proteomes" id="UP000827986"/>
    </source>
</evidence>
<organism evidence="2 3">
    <name type="scientific">Mauremys mutica</name>
    <name type="common">yellowpond turtle</name>
    <dbReference type="NCBI Taxonomy" id="74926"/>
    <lineage>
        <taxon>Eukaryota</taxon>
        <taxon>Metazoa</taxon>
        <taxon>Chordata</taxon>
        <taxon>Craniata</taxon>
        <taxon>Vertebrata</taxon>
        <taxon>Euteleostomi</taxon>
        <taxon>Archelosauria</taxon>
        <taxon>Testudinata</taxon>
        <taxon>Testudines</taxon>
        <taxon>Cryptodira</taxon>
        <taxon>Durocryptodira</taxon>
        <taxon>Testudinoidea</taxon>
        <taxon>Geoemydidae</taxon>
        <taxon>Geoemydinae</taxon>
        <taxon>Mauremys</taxon>
    </lineage>
</organism>
<dbReference type="EMBL" id="JAHDVG010000467">
    <property type="protein sequence ID" value="KAH1182437.1"/>
    <property type="molecule type" value="Genomic_DNA"/>
</dbReference>
<proteinExistence type="predicted"/>